<organism evidence="1 2">
    <name type="scientific">Artemisia annua</name>
    <name type="common">Sweet wormwood</name>
    <dbReference type="NCBI Taxonomy" id="35608"/>
    <lineage>
        <taxon>Eukaryota</taxon>
        <taxon>Viridiplantae</taxon>
        <taxon>Streptophyta</taxon>
        <taxon>Embryophyta</taxon>
        <taxon>Tracheophyta</taxon>
        <taxon>Spermatophyta</taxon>
        <taxon>Magnoliopsida</taxon>
        <taxon>eudicotyledons</taxon>
        <taxon>Gunneridae</taxon>
        <taxon>Pentapetalae</taxon>
        <taxon>asterids</taxon>
        <taxon>campanulids</taxon>
        <taxon>Asterales</taxon>
        <taxon>Asteraceae</taxon>
        <taxon>Asteroideae</taxon>
        <taxon>Anthemideae</taxon>
        <taxon>Artemisiinae</taxon>
        <taxon>Artemisia</taxon>
    </lineage>
</organism>
<dbReference type="PANTHER" id="PTHR31170">
    <property type="entry name" value="BNAC04G53230D PROTEIN"/>
    <property type="match status" value="1"/>
</dbReference>
<name>A0A2U1Q7J5_ARTAN</name>
<gene>
    <name evidence="1" type="ORF">CTI12_AA065870</name>
</gene>
<dbReference type="EMBL" id="PKPP01000344">
    <property type="protein sequence ID" value="PWA93968.1"/>
    <property type="molecule type" value="Genomic_DNA"/>
</dbReference>
<dbReference type="PANTHER" id="PTHR31170:SF25">
    <property type="entry name" value="BNAA09G04570D PROTEIN"/>
    <property type="match status" value="1"/>
</dbReference>
<comment type="caution">
    <text evidence="1">The sequence shown here is derived from an EMBL/GenBank/DDBJ whole genome shotgun (WGS) entry which is preliminary data.</text>
</comment>
<dbReference type="Proteomes" id="UP000245207">
    <property type="component" value="Unassembled WGS sequence"/>
</dbReference>
<dbReference type="STRING" id="35608.A0A2U1Q7J5"/>
<dbReference type="Pfam" id="PF03140">
    <property type="entry name" value="DUF247"/>
    <property type="match status" value="1"/>
</dbReference>
<evidence type="ECO:0000313" key="2">
    <source>
        <dbReference type="Proteomes" id="UP000245207"/>
    </source>
</evidence>
<dbReference type="AlphaFoldDB" id="A0A2U1Q7J5"/>
<evidence type="ECO:0000313" key="1">
    <source>
        <dbReference type="EMBL" id="PWA93968.1"/>
    </source>
</evidence>
<accession>A0A2U1Q7J5</accession>
<reference evidence="1 2" key="1">
    <citation type="journal article" date="2018" name="Mol. Plant">
        <title>The genome of Artemisia annua provides insight into the evolution of Asteraceae family and artemisinin biosynthesis.</title>
        <authorList>
            <person name="Shen Q."/>
            <person name="Zhang L."/>
            <person name="Liao Z."/>
            <person name="Wang S."/>
            <person name="Yan T."/>
            <person name="Shi P."/>
            <person name="Liu M."/>
            <person name="Fu X."/>
            <person name="Pan Q."/>
            <person name="Wang Y."/>
            <person name="Lv Z."/>
            <person name="Lu X."/>
            <person name="Zhang F."/>
            <person name="Jiang W."/>
            <person name="Ma Y."/>
            <person name="Chen M."/>
            <person name="Hao X."/>
            <person name="Li L."/>
            <person name="Tang Y."/>
            <person name="Lv G."/>
            <person name="Zhou Y."/>
            <person name="Sun X."/>
            <person name="Brodelius P.E."/>
            <person name="Rose J.K.C."/>
            <person name="Tang K."/>
        </authorList>
    </citation>
    <scope>NUCLEOTIDE SEQUENCE [LARGE SCALE GENOMIC DNA]</scope>
    <source>
        <strain evidence="2">cv. Huhao1</strain>
        <tissue evidence="1">Leaf</tissue>
    </source>
</reference>
<proteinExistence type="predicted"/>
<dbReference type="OrthoDB" id="939823at2759"/>
<sequence length="450" mass="51628">MEHQLVVVNANKEKCKLKVNQRDVDVAFTINQLRQEDKDQDQHKAYLDRMVHRFNLKTQRVQRSQSGPCIFKLFGNLGKIYEGDYQRPHVVSLGPYHHGNEYLVDFDDKKWYFLKQVLLKKNVESGEGLSSFLKDVSLLEDSIRGCYASYGDVASLGSYDFLEMMLLDGVFIVELLRFLGKSQKGVDKYDDPFFVTPLMVPLMVADLLKLENQLPFFVLEALFTCSKTSEHGMDLLPLINEAINLVFPLRTFVAYSPKHLLELVYRSLMPESYTTCTDHRKQNKHMSNQTIQCVTELRRSGIKLMARQSSGILDIEFKNGLLEIPTININDFTMNLITNCLAWEQCCIDAFTYITDYIYFLNCLINGPRDVALLCGDGIIVRHSRDDASVVSFFNSLGKNILVFNPKTSYLSRDMREIDTYYSSSWATLMRTLSSHNSSSFHSSMPSLMS</sequence>
<protein>
    <submittedName>
        <fullName evidence="1">Uncharacterized protein</fullName>
    </submittedName>
</protein>
<keyword evidence="2" id="KW-1185">Reference proteome</keyword>
<dbReference type="InterPro" id="IPR004158">
    <property type="entry name" value="DUF247_pln"/>
</dbReference>